<name>A0A6C0J7T8_9ZZZZ</name>
<evidence type="ECO:0000313" key="1">
    <source>
        <dbReference type="EMBL" id="QHU00811.1"/>
    </source>
</evidence>
<protein>
    <submittedName>
        <fullName evidence="1">Uncharacterized protein</fullName>
    </submittedName>
</protein>
<organism evidence="1">
    <name type="scientific">viral metagenome</name>
    <dbReference type="NCBI Taxonomy" id="1070528"/>
    <lineage>
        <taxon>unclassified sequences</taxon>
        <taxon>metagenomes</taxon>
        <taxon>organismal metagenomes</taxon>
    </lineage>
</organism>
<reference evidence="1" key="1">
    <citation type="journal article" date="2020" name="Nature">
        <title>Giant virus diversity and host interactions through global metagenomics.</title>
        <authorList>
            <person name="Schulz F."/>
            <person name="Roux S."/>
            <person name="Paez-Espino D."/>
            <person name="Jungbluth S."/>
            <person name="Walsh D.A."/>
            <person name="Denef V.J."/>
            <person name="McMahon K.D."/>
            <person name="Konstantinidis K.T."/>
            <person name="Eloe-Fadrosh E.A."/>
            <person name="Kyrpides N.C."/>
            <person name="Woyke T."/>
        </authorList>
    </citation>
    <scope>NUCLEOTIDE SEQUENCE</scope>
    <source>
        <strain evidence="1">GVMAG-M-3300025860-20</strain>
    </source>
</reference>
<proteinExistence type="predicted"/>
<sequence>MSENLRSLIVKYDKLQQSSKQLNPLRKQLIKIIKEEGLSKQKFKFSDHTISYNEYTKPADMSLKIIRDTLAEYYPHMDYISFIEHINATRKENQHTVETLKTLKLKKN</sequence>
<accession>A0A6C0J7T8</accession>
<dbReference type="EMBL" id="MN740329">
    <property type="protein sequence ID" value="QHU00811.1"/>
    <property type="molecule type" value="Genomic_DNA"/>
</dbReference>
<dbReference type="AlphaFoldDB" id="A0A6C0J7T8"/>